<dbReference type="InterPro" id="IPR041555">
    <property type="entry name" value="MG3"/>
</dbReference>
<dbReference type="InterPro" id="IPR009048">
    <property type="entry name" value="A-macroglobulin_rcpt-bd"/>
</dbReference>
<sequence>MEFTMLFGALFLILSFSSLSICQTYVMVAPNILRVGSEESIYLEQSTLDSSSVTITVMDYPHNKIIIYKGEQSFGGNNQALHKLKLDQKYFKSDLKNNQYVYLRARFSGRELEKVVLVTLQSGYVFLQTDKPIYNPGEDVKYRLFVTNIEAKATHGSVSVGLKDADGTLVSQTKAAQAVTGGLLTNTFVIPDIVKEGTWTLQANLLSVPNKVFNVSFDVKKHVLPTFEITFKTNKQYFHVKENKFTVDLEAWYFSGMEVEGFAIVMFGYVNKNGERINFSTSLKRITLQKGKCTATLKDEEIISNIEIKKIDDILGCSLFARATVFTNSGSDIVTSELKGIKVVTSPYEIYFTKSSKYFKPGLPFNLYVYVTDTSGSPVGDVFLESGGQKSLTDRHGVALISINTNGADKDKLVQVKTAVPDLDSSYQARKDITLQAAETKGVKEYLHLSVDQHVVAKDKSITITINFLGEQGQTIFTHDLISYMVISKGRIIEMGKWNLKNKALIKESLRITPDMLPSFRVVAFYLVPSQNDVVSDSVWVDMEDQCMGQLKLSRKDAHRRPTLRPRDNFVLEVQGDVGAKVGLVVVDKAAYMLSNKGKLTQAKIWDEVERSDLGCTRGGGKNNMDIFSDAGLLFVSSHEQTTPRQKFSCDVDTPKRRRRAKSLLEAKSDLAKRYNAEEEKKCCHDGMMDFPLDYSCEKRSQYITDGPKCVEAFLHCCQEIQKDKKLLRSSDLILARTNTGVLEDDDYDSIIIRSKFDVSWEWTTVTMSSSDYIRPMVLQDSITQWLVLGISTSETKGICVAEPLEVTVVKKFYVDLRLPYSVVNREQVQVKVVIHNYTPDDIERVTVELKASEDLCTARNKRGSYKEIVSMDADSQKVLYIPIIPMKPGRHRITVTARNEDYRDGIEKQLFVVPEGVEKIKMQTYILDPLNDNAGKQTGEVVLNLKNMLPGTSNTFLTMEGDMLADTVVNSIGGAVLSALINKPGGCVEQNLVSMTAPIIATHYLDNVNAWEEVGVEKRSKAIEYVFTGYRRHLGFKNNDDTYPPYRRNNEYTTPSTWVTAYTAKVFAMVYEMGNVEDDRVCKPLEFLVKKQKSGGTFQEDARIHSARLTGGTYEEGDVSLAAFVLIAMQETHKICQTRVQDLDRAISTTSDYLLKAISAQSSSYSVAISAYALALSKGNEWKEVVIKELNRASTDNNHWGGNDEKGTEATGYALLALVTLGKMKEAKAVNDWLVAKSRNNGQFGSTQTTIVVFQALSLYQKNSPRPDNDLKVSISVSSSTRTGGSSKFQWNINDKARFRSKSERISQLTDFTYEAEGTGKARLKVLSTYYAMLLKEQSVCKGFQMNHAIEKLNNAAAPPGVFGVYKLTICLRPLEGTDDRMTILDVSLPSGFLPDITNLNQLMTRKDKLISHYELDKDLSNKGSLIIHIYNISPIPNSDYCVPVILFQEFIVSLLQPSSVKVYSYYDSEKSCTDFYTPFKNTTAIDTLCSKEGCACIDKNCPSLKTSVSFKASDRKVEACSGINPVYKVQVKDIQKDESPLTTYTFEIQNIYKPGNDEKVAAGLKRDFYVHRICETSLGIEKDKEYLVINKSKDLILRDDGSYSYVLSGETWLEEFAPEGEQAEFIQTLEEEGCDT</sequence>
<dbReference type="Gene3D" id="2.60.120.1540">
    <property type="match status" value="1"/>
</dbReference>
<comment type="subcellular location">
    <subcellularLocation>
        <location evidence="1">Secreted</location>
    </subcellularLocation>
</comment>
<dbReference type="InterPro" id="IPR011625">
    <property type="entry name" value="A2M_N_BRD"/>
</dbReference>
<dbReference type="InterPro" id="IPR001134">
    <property type="entry name" value="Netrin_domain"/>
</dbReference>
<keyword evidence="4" id="KW-0732">Signal</keyword>
<dbReference type="InterPro" id="IPR013783">
    <property type="entry name" value="Ig-like_fold"/>
</dbReference>
<dbReference type="SMART" id="SM01361">
    <property type="entry name" value="A2M_recep"/>
    <property type="match status" value="1"/>
</dbReference>
<dbReference type="PROSITE" id="PS50189">
    <property type="entry name" value="NTR"/>
    <property type="match status" value="1"/>
</dbReference>
<keyword evidence="2" id="KW-0964">Secreted</keyword>
<dbReference type="InterPro" id="IPR011626">
    <property type="entry name" value="Alpha-macroglobulin_TED"/>
</dbReference>
<keyword evidence="3" id="KW-1015">Disulfide bond</keyword>
<dbReference type="SMART" id="SM00643">
    <property type="entry name" value="C345C"/>
    <property type="match status" value="1"/>
</dbReference>
<dbReference type="InterPro" id="IPR001599">
    <property type="entry name" value="Macroglobln_a2"/>
</dbReference>
<keyword evidence="8" id="KW-1185">Reference proteome</keyword>
<dbReference type="SMART" id="SM01419">
    <property type="entry name" value="Thiol-ester_cl"/>
    <property type="match status" value="1"/>
</dbReference>
<evidence type="ECO:0000256" key="1">
    <source>
        <dbReference type="ARBA" id="ARBA00004613"/>
    </source>
</evidence>
<accession>A0ABD0W584</accession>
<evidence type="ECO:0000259" key="5">
    <source>
        <dbReference type="PROSITE" id="PS01178"/>
    </source>
</evidence>
<dbReference type="SUPFAM" id="SSF49410">
    <property type="entry name" value="Alpha-macroglobulin receptor domain"/>
    <property type="match status" value="1"/>
</dbReference>
<evidence type="ECO:0000313" key="8">
    <source>
        <dbReference type="Proteomes" id="UP001557470"/>
    </source>
</evidence>
<gene>
    <name evidence="7" type="ORF">UPYG_G00293770</name>
</gene>
<dbReference type="InterPro" id="IPR041425">
    <property type="entry name" value="C3/4/5_MG1"/>
</dbReference>
<evidence type="ECO:0000256" key="4">
    <source>
        <dbReference type="SAM" id="SignalP"/>
    </source>
</evidence>
<dbReference type="Gene3D" id="2.20.130.20">
    <property type="match status" value="1"/>
</dbReference>
<dbReference type="Gene3D" id="2.60.40.1940">
    <property type="match status" value="1"/>
</dbReference>
<evidence type="ECO:0000259" key="6">
    <source>
        <dbReference type="PROSITE" id="PS50189"/>
    </source>
</evidence>
<dbReference type="Pfam" id="PF01821">
    <property type="entry name" value="ANATO"/>
    <property type="match status" value="1"/>
</dbReference>
<evidence type="ECO:0000256" key="2">
    <source>
        <dbReference type="ARBA" id="ARBA00022525"/>
    </source>
</evidence>
<evidence type="ECO:0000313" key="7">
    <source>
        <dbReference type="EMBL" id="KAL0966314.1"/>
    </source>
</evidence>
<name>A0ABD0W584_UMBPY</name>
<dbReference type="Proteomes" id="UP001557470">
    <property type="component" value="Unassembled WGS sequence"/>
</dbReference>
<dbReference type="SMART" id="SM01360">
    <property type="entry name" value="A2M"/>
    <property type="match status" value="1"/>
</dbReference>
<dbReference type="InterPro" id="IPR008993">
    <property type="entry name" value="TIMP-like_OB-fold"/>
</dbReference>
<feature type="domain" description="Anaphylatoxin-like" evidence="5">
    <location>
        <begin position="683"/>
        <end position="718"/>
    </location>
</feature>
<dbReference type="Pfam" id="PF17790">
    <property type="entry name" value="MG1"/>
    <property type="match status" value="1"/>
</dbReference>
<dbReference type="InterPro" id="IPR018081">
    <property type="entry name" value="Anaphylatoxin_comp_syst"/>
</dbReference>
<dbReference type="PROSITE" id="PS01178">
    <property type="entry name" value="ANAPHYLATOXIN_2"/>
    <property type="match status" value="1"/>
</dbReference>
<dbReference type="InterPro" id="IPR000020">
    <property type="entry name" value="Anaphylatoxin/fibulin"/>
</dbReference>
<dbReference type="PROSITE" id="PS01177">
    <property type="entry name" value="ANAPHYLATOXIN_1"/>
    <property type="match status" value="1"/>
</dbReference>
<dbReference type="PANTHER" id="PTHR11412:SF81">
    <property type="entry name" value="COMPLEMENT C3"/>
    <property type="match status" value="1"/>
</dbReference>
<dbReference type="InterPro" id="IPR040839">
    <property type="entry name" value="MG4"/>
</dbReference>
<dbReference type="Gene3D" id="1.50.10.20">
    <property type="match status" value="1"/>
</dbReference>
<dbReference type="Gene3D" id="1.20.91.20">
    <property type="entry name" value="Anaphylotoxins (complement system)"/>
    <property type="match status" value="1"/>
</dbReference>
<dbReference type="Pfam" id="PF07677">
    <property type="entry name" value="A2M_recep"/>
    <property type="match status" value="1"/>
</dbReference>
<evidence type="ECO:0000256" key="3">
    <source>
        <dbReference type="ARBA" id="ARBA00023157"/>
    </source>
</evidence>
<dbReference type="Pfam" id="PF01759">
    <property type="entry name" value="NTR"/>
    <property type="match status" value="1"/>
</dbReference>
<dbReference type="SUPFAM" id="SSF47686">
    <property type="entry name" value="Anaphylotoxins (complement system)"/>
    <property type="match status" value="1"/>
</dbReference>
<feature type="domain" description="NTR" evidence="6">
    <location>
        <begin position="1503"/>
        <end position="1636"/>
    </location>
</feature>
<dbReference type="Pfam" id="PF17789">
    <property type="entry name" value="MG4"/>
    <property type="match status" value="1"/>
</dbReference>
<dbReference type="Pfam" id="PF07678">
    <property type="entry name" value="TED_complement"/>
    <property type="match status" value="1"/>
</dbReference>
<comment type="caution">
    <text evidence="7">The sequence shown here is derived from an EMBL/GenBank/DDBJ whole genome shotgun (WGS) entry which is preliminary data.</text>
</comment>
<feature type="chain" id="PRO_5044753239" description="Complement C3" evidence="4">
    <location>
        <begin position="23"/>
        <end position="1638"/>
    </location>
</feature>
<dbReference type="GO" id="GO:0005576">
    <property type="term" value="C:extracellular region"/>
    <property type="evidence" value="ECO:0007669"/>
    <property type="project" value="UniProtKB-SubCell"/>
</dbReference>
<dbReference type="InterPro" id="IPR018933">
    <property type="entry name" value="Netrin_module_non-TIMP"/>
</dbReference>
<reference evidence="7 8" key="1">
    <citation type="submission" date="2024-06" db="EMBL/GenBank/DDBJ databases">
        <authorList>
            <person name="Pan Q."/>
            <person name="Wen M."/>
            <person name="Jouanno E."/>
            <person name="Zahm M."/>
            <person name="Klopp C."/>
            <person name="Cabau C."/>
            <person name="Louis A."/>
            <person name="Berthelot C."/>
            <person name="Parey E."/>
            <person name="Roest Crollius H."/>
            <person name="Montfort J."/>
            <person name="Robinson-Rechavi M."/>
            <person name="Bouchez O."/>
            <person name="Lampietro C."/>
            <person name="Lopez Roques C."/>
            <person name="Donnadieu C."/>
            <person name="Postlethwait J."/>
            <person name="Bobe J."/>
            <person name="Verreycken H."/>
            <person name="Guiguen Y."/>
        </authorList>
    </citation>
    <scope>NUCLEOTIDE SEQUENCE [LARGE SCALE GENOMIC DNA]</scope>
    <source>
        <strain evidence="7">Up_M1</strain>
        <tissue evidence="7">Testis</tissue>
    </source>
</reference>
<dbReference type="EMBL" id="JAGEUA010000009">
    <property type="protein sequence ID" value="KAL0966314.1"/>
    <property type="molecule type" value="Genomic_DNA"/>
</dbReference>
<dbReference type="Gene3D" id="2.40.50.120">
    <property type="match status" value="1"/>
</dbReference>
<dbReference type="InterPro" id="IPR050473">
    <property type="entry name" value="A2M/Complement_sys"/>
</dbReference>
<dbReference type="PANTHER" id="PTHR11412">
    <property type="entry name" value="MACROGLOBULIN / COMPLEMENT"/>
    <property type="match status" value="1"/>
</dbReference>
<dbReference type="Gene3D" id="2.60.40.1930">
    <property type="match status" value="3"/>
</dbReference>
<dbReference type="Gene3D" id="2.60.40.10">
    <property type="entry name" value="Immunoglobulins"/>
    <property type="match status" value="2"/>
</dbReference>
<dbReference type="Pfam" id="PF01835">
    <property type="entry name" value="MG2"/>
    <property type="match status" value="1"/>
</dbReference>
<dbReference type="CDD" id="cd00017">
    <property type="entry name" value="ANATO"/>
    <property type="match status" value="1"/>
</dbReference>
<dbReference type="InterPro" id="IPR002890">
    <property type="entry name" value="MG2"/>
</dbReference>
<dbReference type="SUPFAM" id="SSF48239">
    <property type="entry name" value="Terpenoid cyclases/Protein prenyltransferases"/>
    <property type="match status" value="1"/>
</dbReference>
<organism evidence="7 8">
    <name type="scientific">Umbra pygmaea</name>
    <name type="common">Eastern mudminnow</name>
    <dbReference type="NCBI Taxonomy" id="75934"/>
    <lineage>
        <taxon>Eukaryota</taxon>
        <taxon>Metazoa</taxon>
        <taxon>Chordata</taxon>
        <taxon>Craniata</taxon>
        <taxon>Vertebrata</taxon>
        <taxon>Euteleostomi</taxon>
        <taxon>Actinopterygii</taxon>
        <taxon>Neopterygii</taxon>
        <taxon>Teleostei</taxon>
        <taxon>Protacanthopterygii</taxon>
        <taxon>Esociformes</taxon>
        <taxon>Umbridae</taxon>
        <taxon>Umbra</taxon>
    </lineage>
</organism>
<dbReference type="SMART" id="SM00104">
    <property type="entry name" value="ANATO"/>
    <property type="match status" value="1"/>
</dbReference>
<dbReference type="InterPro" id="IPR036595">
    <property type="entry name" value="A-macroglobulin_rcpt-bd_sf"/>
</dbReference>
<dbReference type="InterPro" id="IPR047565">
    <property type="entry name" value="Alpha-macroglob_thiol-ester_cl"/>
</dbReference>
<dbReference type="SUPFAM" id="SSF50242">
    <property type="entry name" value="TIMP-like"/>
    <property type="match status" value="1"/>
</dbReference>
<dbReference type="Pfam" id="PF00207">
    <property type="entry name" value="A2M"/>
    <property type="match status" value="1"/>
</dbReference>
<feature type="signal peptide" evidence="4">
    <location>
        <begin position="1"/>
        <end position="22"/>
    </location>
</feature>
<protein>
    <recommendedName>
        <fullName evidence="9">Complement C3</fullName>
    </recommendedName>
</protein>
<dbReference type="Pfam" id="PF17791">
    <property type="entry name" value="MG3"/>
    <property type="match status" value="1"/>
</dbReference>
<dbReference type="Pfam" id="PF07703">
    <property type="entry name" value="A2M_BRD"/>
    <property type="match status" value="1"/>
</dbReference>
<proteinExistence type="predicted"/>
<evidence type="ECO:0008006" key="9">
    <source>
        <dbReference type="Google" id="ProtNLM"/>
    </source>
</evidence>
<dbReference type="InterPro" id="IPR008930">
    <property type="entry name" value="Terpenoid_cyclase/PrenylTrfase"/>
</dbReference>
<dbReference type="SMART" id="SM01359">
    <property type="entry name" value="A2M_N_2"/>
    <property type="match status" value="1"/>
</dbReference>
<dbReference type="Gene3D" id="2.60.40.690">
    <property type="entry name" value="Alpha-macroglobulin, receptor-binding domain"/>
    <property type="match status" value="1"/>
</dbReference>
<dbReference type="Gene3D" id="6.20.50.160">
    <property type="match status" value="1"/>
</dbReference>